<evidence type="ECO:0000313" key="3">
    <source>
        <dbReference type="Proteomes" id="UP001218218"/>
    </source>
</evidence>
<dbReference type="PROSITE" id="PS51257">
    <property type="entry name" value="PROKAR_LIPOPROTEIN"/>
    <property type="match status" value="1"/>
</dbReference>
<dbReference type="AlphaFoldDB" id="A0AAD7A1K9"/>
<protein>
    <submittedName>
        <fullName evidence="2">Uncharacterized protein</fullName>
    </submittedName>
</protein>
<proteinExistence type="predicted"/>
<gene>
    <name evidence="2" type="ORF">DFH08DRAFT_152514</name>
</gene>
<dbReference type="EMBL" id="JARIHO010000018">
    <property type="protein sequence ID" value="KAJ7347720.1"/>
    <property type="molecule type" value="Genomic_DNA"/>
</dbReference>
<feature type="chain" id="PRO_5042271698" evidence="1">
    <location>
        <begin position="22"/>
        <end position="582"/>
    </location>
</feature>
<keyword evidence="3" id="KW-1185">Reference proteome</keyword>
<evidence type="ECO:0000313" key="2">
    <source>
        <dbReference type="EMBL" id="KAJ7347720.1"/>
    </source>
</evidence>
<dbReference type="Proteomes" id="UP001218218">
    <property type="component" value="Unassembled WGS sequence"/>
</dbReference>
<sequence length="582" mass="61344">MSRPALRLVFTFFLFVAACAANDWSTPCFDGHCSYDVPTSSEVSGTLRIWGAADAISDITPAAGWTILDCEKGAMAQDVRLVCHDSAGCPHLAQNTGSVGKLVRLPESCGQSAFARVTRDWVHQDQTLPVELAKTLRRRDGELPQVKGLGIDADFNSVDLAQAGPVNFAIHGLTASVPESPAPQRRSRFAHVAPRTVNDRSVISVLQQAFQEFDSFNQSLMQKLPEVNFKKTFPLFDEKVSCPAAGKIPAFDAAVSGSIDACIVANATLAVTAVGTLMPANFTKFGIVVGLDANLEGTLTVKASGAANVDSGQVELFEVGIPGLDFPGILTIGPSFKVQGEVAANLDVDLDLTVDLSYCISGAKFFYPPDPYNKNSGKFTPNNSPLNFSVAPALSSDASLTAHIIPGLDFGVNAIGGLATASLFINFDTSSTVTASLDGSATVNGNASTSGVAVTKTASSLDGCVDIGAGLSINAGADVPDANQLFKIFDITPNVNLFTKNFDFFKKCFGTQASNSTSRRDLEPVSLSDSEYGDSVEVYYRPRRRDVVKRTANVTCPTAGPPSKLVSVADAVVSSASIKLKD</sequence>
<accession>A0AAD7A1K9</accession>
<comment type="caution">
    <text evidence="2">The sequence shown here is derived from an EMBL/GenBank/DDBJ whole genome shotgun (WGS) entry which is preliminary data.</text>
</comment>
<evidence type="ECO:0000256" key="1">
    <source>
        <dbReference type="SAM" id="SignalP"/>
    </source>
</evidence>
<organism evidence="2 3">
    <name type="scientific">Mycena albidolilacea</name>
    <dbReference type="NCBI Taxonomy" id="1033008"/>
    <lineage>
        <taxon>Eukaryota</taxon>
        <taxon>Fungi</taxon>
        <taxon>Dikarya</taxon>
        <taxon>Basidiomycota</taxon>
        <taxon>Agaricomycotina</taxon>
        <taxon>Agaricomycetes</taxon>
        <taxon>Agaricomycetidae</taxon>
        <taxon>Agaricales</taxon>
        <taxon>Marasmiineae</taxon>
        <taxon>Mycenaceae</taxon>
        <taxon>Mycena</taxon>
    </lineage>
</organism>
<keyword evidence="1" id="KW-0732">Signal</keyword>
<name>A0AAD7A1K9_9AGAR</name>
<feature type="signal peptide" evidence="1">
    <location>
        <begin position="1"/>
        <end position="21"/>
    </location>
</feature>
<reference evidence="2" key="1">
    <citation type="submission" date="2023-03" db="EMBL/GenBank/DDBJ databases">
        <title>Massive genome expansion in bonnet fungi (Mycena s.s.) driven by repeated elements and novel gene families across ecological guilds.</title>
        <authorList>
            <consortium name="Lawrence Berkeley National Laboratory"/>
            <person name="Harder C.B."/>
            <person name="Miyauchi S."/>
            <person name="Viragh M."/>
            <person name="Kuo A."/>
            <person name="Thoen E."/>
            <person name="Andreopoulos B."/>
            <person name="Lu D."/>
            <person name="Skrede I."/>
            <person name="Drula E."/>
            <person name="Henrissat B."/>
            <person name="Morin E."/>
            <person name="Kohler A."/>
            <person name="Barry K."/>
            <person name="LaButti K."/>
            <person name="Morin E."/>
            <person name="Salamov A."/>
            <person name="Lipzen A."/>
            <person name="Mereny Z."/>
            <person name="Hegedus B."/>
            <person name="Baldrian P."/>
            <person name="Stursova M."/>
            <person name="Weitz H."/>
            <person name="Taylor A."/>
            <person name="Grigoriev I.V."/>
            <person name="Nagy L.G."/>
            <person name="Martin F."/>
            <person name="Kauserud H."/>
        </authorList>
    </citation>
    <scope>NUCLEOTIDE SEQUENCE</scope>
    <source>
        <strain evidence="2">CBHHK002</strain>
    </source>
</reference>